<sequence>MKKNESITQDLLNSFSDLELDAEEKAAPKTIENEDKNLIELKNIHKTYLIGVEGVAALRGVSLKVKRGEFLIIFGKSGSGKTTLLNIIGTIDTPTKGSLSVCGTKISAKTKDKTLAHLRLKRIGFVFQSFNLLSLMTALENVEMPMILDGSIPSKERRSKAKKALKRVGLSERLYHTPSKLSGGEQQRVTISRAIANSPDLLLLDEPTGDLDTKNTKIVLHLLLNLNLKENVTLVMVTHDITLKDFADRVIWMRDGLKLSEEVINPERKNNVRKSLLDETNDWLQVNNLAFEEDSFKSSNFQNFQNTTFRNPNQYKHLKNSSSVKKRTQITKEQIMQELGKIAPNVSFKKFYSDQETN</sequence>
<dbReference type="PROSITE" id="PS00211">
    <property type="entry name" value="ABC_TRANSPORTER_1"/>
    <property type="match status" value="1"/>
</dbReference>
<dbReference type="InterPro" id="IPR015854">
    <property type="entry name" value="ABC_transpr_LolD-like"/>
</dbReference>
<accession>A0A9Q0L786</accession>
<dbReference type="AlphaFoldDB" id="A0A9Q0L786"/>
<dbReference type="InterPro" id="IPR027417">
    <property type="entry name" value="P-loop_NTPase"/>
</dbReference>
<name>A0A9Q0L786_ANAIG</name>
<dbReference type="GO" id="GO:0022857">
    <property type="term" value="F:transmembrane transporter activity"/>
    <property type="evidence" value="ECO:0007669"/>
    <property type="project" value="TreeGrafter"/>
</dbReference>
<dbReference type="Proteomes" id="UP001149090">
    <property type="component" value="Unassembled WGS sequence"/>
</dbReference>
<keyword evidence="1" id="KW-0813">Transport</keyword>
<dbReference type="Pfam" id="PF00005">
    <property type="entry name" value="ABC_tran"/>
    <property type="match status" value="1"/>
</dbReference>
<keyword evidence="2" id="KW-0547">Nucleotide-binding</keyword>
<dbReference type="PANTHER" id="PTHR24220:SF688">
    <property type="entry name" value="ABC TRANSPORTER H FAMILY MEMBER 2"/>
    <property type="match status" value="1"/>
</dbReference>
<dbReference type="GO" id="GO:0005886">
    <property type="term" value="C:plasma membrane"/>
    <property type="evidence" value="ECO:0007669"/>
    <property type="project" value="TreeGrafter"/>
</dbReference>
<dbReference type="SUPFAM" id="SSF52540">
    <property type="entry name" value="P-loop containing nucleoside triphosphate hydrolases"/>
    <property type="match status" value="1"/>
</dbReference>
<evidence type="ECO:0000313" key="5">
    <source>
        <dbReference type="EMBL" id="KAJ5067054.1"/>
    </source>
</evidence>
<dbReference type="OrthoDB" id="6500128at2759"/>
<evidence type="ECO:0000256" key="2">
    <source>
        <dbReference type="ARBA" id="ARBA00022741"/>
    </source>
</evidence>
<keyword evidence="3" id="KW-0067">ATP-binding</keyword>
<dbReference type="GO" id="GO:0016887">
    <property type="term" value="F:ATP hydrolysis activity"/>
    <property type="evidence" value="ECO:0007669"/>
    <property type="project" value="InterPro"/>
</dbReference>
<dbReference type="OMA" id="AMLQRMN"/>
<dbReference type="GO" id="GO:0098796">
    <property type="term" value="C:membrane protein complex"/>
    <property type="evidence" value="ECO:0007669"/>
    <property type="project" value="UniProtKB-ARBA"/>
</dbReference>
<dbReference type="FunFam" id="3.40.50.300:FF:000032">
    <property type="entry name" value="Export ABC transporter ATP-binding protein"/>
    <property type="match status" value="1"/>
</dbReference>
<evidence type="ECO:0000256" key="3">
    <source>
        <dbReference type="ARBA" id="ARBA00022840"/>
    </source>
</evidence>
<dbReference type="InterPro" id="IPR017871">
    <property type="entry name" value="ABC_transporter-like_CS"/>
</dbReference>
<dbReference type="InterPro" id="IPR003439">
    <property type="entry name" value="ABC_transporter-like_ATP-bd"/>
</dbReference>
<protein>
    <submittedName>
        <fullName evidence="5">Abc transporter h family member 2</fullName>
    </submittedName>
</protein>
<gene>
    <name evidence="5" type="ORF">M0811_13316</name>
</gene>
<dbReference type="PANTHER" id="PTHR24220">
    <property type="entry name" value="IMPORT ATP-BINDING PROTEIN"/>
    <property type="match status" value="1"/>
</dbReference>
<dbReference type="Gene3D" id="3.40.50.300">
    <property type="entry name" value="P-loop containing nucleotide triphosphate hydrolases"/>
    <property type="match status" value="1"/>
</dbReference>
<dbReference type="GO" id="GO:0005524">
    <property type="term" value="F:ATP binding"/>
    <property type="evidence" value="ECO:0007669"/>
    <property type="project" value="UniProtKB-KW"/>
</dbReference>
<dbReference type="InterPro" id="IPR003593">
    <property type="entry name" value="AAA+_ATPase"/>
</dbReference>
<evidence type="ECO:0000256" key="1">
    <source>
        <dbReference type="ARBA" id="ARBA00022448"/>
    </source>
</evidence>
<proteinExistence type="predicted"/>
<keyword evidence="6" id="KW-1185">Reference proteome</keyword>
<comment type="caution">
    <text evidence="5">The sequence shown here is derived from an EMBL/GenBank/DDBJ whole genome shotgun (WGS) entry which is preliminary data.</text>
</comment>
<organism evidence="5 6">
    <name type="scientific">Anaeramoeba ignava</name>
    <name type="common">Anaerobic marine amoeba</name>
    <dbReference type="NCBI Taxonomy" id="1746090"/>
    <lineage>
        <taxon>Eukaryota</taxon>
        <taxon>Metamonada</taxon>
        <taxon>Anaeramoebidae</taxon>
        <taxon>Anaeramoeba</taxon>
    </lineage>
</organism>
<dbReference type="CDD" id="cd03255">
    <property type="entry name" value="ABC_MJ0796_LolCDE_FtsE"/>
    <property type="match status" value="1"/>
</dbReference>
<reference evidence="5" key="1">
    <citation type="submission" date="2022-10" db="EMBL/GenBank/DDBJ databases">
        <title>Novel sulphate-reducing endosymbionts in the free-living metamonad Anaeramoeba.</title>
        <authorList>
            <person name="Jerlstrom-Hultqvist J."/>
            <person name="Cepicka I."/>
            <person name="Gallot-Lavallee L."/>
            <person name="Salas-Leiva D."/>
            <person name="Curtis B.A."/>
            <person name="Zahonova K."/>
            <person name="Pipaliya S."/>
            <person name="Dacks J."/>
            <person name="Roger A.J."/>
        </authorList>
    </citation>
    <scope>NUCLEOTIDE SEQUENCE</scope>
    <source>
        <strain evidence="5">BMAN</strain>
    </source>
</reference>
<dbReference type="InterPro" id="IPR017911">
    <property type="entry name" value="MacB-like_ATP-bd"/>
</dbReference>
<dbReference type="PROSITE" id="PS50893">
    <property type="entry name" value="ABC_TRANSPORTER_2"/>
    <property type="match status" value="1"/>
</dbReference>
<dbReference type="SMART" id="SM00382">
    <property type="entry name" value="AAA"/>
    <property type="match status" value="1"/>
</dbReference>
<evidence type="ECO:0000259" key="4">
    <source>
        <dbReference type="PROSITE" id="PS50893"/>
    </source>
</evidence>
<evidence type="ECO:0000313" key="6">
    <source>
        <dbReference type="Proteomes" id="UP001149090"/>
    </source>
</evidence>
<feature type="domain" description="ABC transporter" evidence="4">
    <location>
        <begin position="39"/>
        <end position="280"/>
    </location>
</feature>
<dbReference type="EMBL" id="JAPDFW010000135">
    <property type="protein sequence ID" value="KAJ5067054.1"/>
    <property type="molecule type" value="Genomic_DNA"/>
</dbReference>